<keyword evidence="2" id="KW-0812">Transmembrane</keyword>
<dbReference type="RefSeq" id="WP_025436562.1">
    <property type="nucleotide sequence ID" value="NZ_CP007453.1"/>
</dbReference>
<keyword evidence="4" id="KW-1185">Reference proteome</keyword>
<geneLocation type="plasmid" evidence="3 4">
    <name>EAL2_808p</name>
</geneLocation>
<organism evidence="3 4">
    <name type="scientific">Peptoclostridium acidaminophilum DSM 3953</name>
    <dbReference type="NCBI Taxonomy" id="1286171"/>
    <lineage>
        <taxon>Bacteria</taxon>
        <taxon>Bacillati</taxon>
        <taxon>Bacillota</taxon>
        <taxon>Clostridia</taxon>
        <taxon>Peptostreptococcales</taxon>
        <taxon>Peptoclostridiaceae</taxon>
        <taxon>Peptoclostridium</taxon>
    </lineage>
</organism>
<dbReference type="PATRIC" id="fig|1286171.3.peg.2339"/>
<proteinExistence type="predicted"/>
<keyword evidence="2" id="KW-1133">Transmembrane helix</keyword>
<dbReference type="AlphaFoldDB" id="W8UA40"/>
<reference evidence="3 4" key="1">
    <citation type="journal article" date="2014" name="Genome Announc.">
        <title>Complete Genome Sequence of Amino Acid-Utilizing Eubacterium acidaminophilum al-2 (DSM 3953).</title>
        <authorList>
            <person name="Poehlein A."/>
            <person name="Andreesen J.R."/>
            <person name="Daniel R."/>
        </authorList>
    </citation>
    <scope>NUCLEOTIDE SEQUENCE [LARGE SCALE GENOMIC DNA]</scope>
    <source>
        <strain evidence="3 4">DSM 3953</strain>
        <plasmid evidence="4">Plasmid EAL2_808p</plasmid>
    </source>
</reference>
<evidence type="ECO:0000256" key="2">
    <source>
        <dbReference type="SAM" id="Phobius"/>
    </source>
</evidence>
<gene>
    <name evidence="3" type="ORF">EAL2_808p01610</name>
</gene>
<sequence length="128" mass="13885">MTTTMQIADLITASGQTGPQMTHALKVLGNGDMQQGLIRIANYFQAEGKSYIKVGRLQGVVVGAAGAGLIFLIAKLIKDGREKSKQQEEAKAIMDAFKDNLPPEVRQEPKSHEESVLPNNNIQHVTEA</sequence>
<evidence type="ECO:0000313" key="3">
    <source>
        <dbReference type="EMBL" id="AHM57666.1"/>
    </source>
</evidence>
<dbReference type="HOGENOM" id="CLU_1956293_0_0_9"/>
<dbReference type="Proteomes" id="UP000019591">
    <property type="component" value="Plasmid EAL2_808p"/>
</dbReference>
<feature type="region of interest" description="Disordered" evidence="1">
    <location>
        <begin position="98"/>
        <end position="128"/>
    </location>
</feature>
<protein>
    <submittedName>
        <fullName evidence="3">Uncharacterized protein</fullName>
    </submittedName>
</protein>
<keyword evidence="2" id="KW-0472">Membrane</keyword>
<name>W8UA40_PEPAC</name>
<accession>W8UA40</accession>
<keyword evidence="3" id="KW-0614">Plasmid</keyword>
<evidence type="ECO:0000313" key="4">
    <source>
        <dbReference type="Proteomes" id="UP000019591"/>
    </source>
</evidence>
<feature type="transmembrane region" description="Helical" evidence="2">
    <location>
        <begin position="57"/>
        <end position="77"/>
    </location>
</feature>
<feature type="compositionally biased region" description="Basic and acidic residues" evidence="1">
    <location>
        <begin position="105"/>
        <end position="115"/>
    </location>
</feature>
<dbReference type="KEGG" id="eac:EAL2_808p01610"/>
<feature type="compositionally biased region" description="Polar residues" evidence="1">
    <location>
        <begin position="117"/>
        <end position="128"/>
    </location>
</feature>
<dbReference type="OrthoDB" id="3036018at2"/>
<evidence type="ECO:0000256" key="1">
    <source>
        <dbReference type="SAM" id="MobiDB-lite"/>
    </source>
</evidence>
<dbReference type="EMBL" id="CP007453">
    <property type="protein sequence ID" value="AHM57666.1"/>
    <property type="molecule type" value="Genomic_DNA"/>
</dbReference>